<dbReference type="OrthoDB" id="6510177at2759"/>
<keyword evidence="7" id="KW-1185">Reference proteome</keyword>
<organism evidence="6 7">
    <name type="scientific">Diacronema lutheri</name>
    <name type="common">Unicellular marine alga</name>
    <name type="synonym">Monochrysis lutheri</name>
    <dbReference type="NCBI Taxonomy" id="2081491"/>
    <lineage>
        <taxon>Eukaryota</taxon>
        <taxon>Haptista</taxon>
        <taxon>Haptophyta</taxon>
        <taxon>Pavlovophyceae</taxon>
        <taxon>Pavlovales</taxon>
        <taxon>Pavlovaceae</taxon>
        <taxon>Diacronema</taxon>
    </lineage>
</organism>
<accession>A0A8J6CDT8</accession>
<reference evidence="6" key="1">
    <citation type="submission" date="2021-05" db="EMBL/GenBank/DDBJ databases">
        <title>The genome of the haptophyte Pavlova lutheri (Diacronema luteri, Pavlovales) - a model for lipid biosynthesis in eukaryotic algae.</title>
        <authorList>
            <person name="Hulatt C.J."/>
            <person name="Posewitz M.C."/>
        </authorList>
    </citation>
    <scope>NUCLEOTIDE SEQUENCE</scope>
    <source>
        <strain evidence="6">NIVA-4/92</strain>
    </source>
</reference>
<dbReference type="GO" id="GO:0016020">
    <property type="term" value="C:membrane"/>
    <property type="evidence" value="ECO:0007669"/>
    <property type="project" value="TreeGrafter"/>
</dbReference>
<feature type="compositionally biased region" description="Basic and acidic residues" evidence="2">
    <location>
        <begin position="2252"/>
        <end position="2263"/>
    </location>
</feature>
<evidence type="ECO:0000313" key="7">
    <source>
        <dbReference type="Proteomes" id="UP000751190"/>
    </source>
</evidence>
<evidence type="ECO:0000256" key="3">
    <source>
        <dbReference type="SAM" id="Phobius"/>
    </source>
</evidence>
<evidence type="ECO:0000256" key="1">
    <source>
        <dbReference type="ARBA" id="ARBA00023055"/>
    </source>
</evidence>
<feature type="signal peptide" evidence="4">
    <location>
        <begin position="1"/>
        <end position="19"/>
    </location>
</feature>
<dbReference type="SUPFAM" id="SSF82866">
    <property type="entry name" value="Multidrug efflux transporter AcrB transmembrane domain"/>
    <property type="match status" value="2"/>
</dbReference>
<feature type="region of interest" description="Disordered" evidence="2">
    <location>
        <begin position="2236"/>
        <end position="2263"/>
    </location>
</feature>
<feature type="transmembrane region" description="Helical" evidence="3">
    <location>
        <begin position="1581"/>
        <end position="1602"/>
    </location>
</feature>
<feature type="chain" id="PRO_5035168761" description="SSD domain-containing protein" evidence="4">
    <location>
        <begin position="20"/>
        <end position="2263"/>
    </location>
</feature>
<dbReference type="GO" id="GO:0032934">
    <property type="term" value="F:sterol binding"/>
    <property type="evidence" value="ECO:0007669"/>
    <property type="project" value="TreeGrafter"/>
</dbReference>
<evidence type="ECO:0000259" key="5">
    <source>
        <dbReference type="PROSITE" id="PS50156"/>
    </source>
</evidence>
<dbReference type="Gene3D" id="1.20.1640.10">
    <property type="entry name" value="Multidrug efflux transporter AcrB transmembrane domain"/>
    <property type="match status" value="2"/>
</dbReference>
<dbReference type="Pfam" id="PF12349">
    <property type="entry name" value="Sterol-sensing"/>
    <property type="match status" value="1"/>
</dbReference>
<proteinExistence type="predicted"/>
<feature type="transmembrane region" description="Helical" evidence="3">
    <location>
        <begin position="2203"/>
        <end position="2226"/>
    </location>
</feature>
<dbReference type="InterPro" id="IPR000731">
    <property type="entry name" value="SSD"/>
</dbReference>
<feature type="transmembrane region" description="Helical" evidence="3">
    <location>
        <begin position="1346"/>
        <end position="1369"/>
    </location>
</feature>
<feature type="compositionally biased region" description="Low complexity" evidence="2">
    <location>
        <begin position="1270"/>
        <end position="1298"/>
    </location>
</feature>
<dbReference type="InterPro" id="IPR032190">
    <property type="entry name" value="NPC1_N"/>
</dbReference>
<dbReference type="PANTHER" id="PTHR45727:SF2">
    <property type="entry name" value="NPC INTRACELLULAR CHOLESTEROL TRANSPORTER 1"/>
    <property type="match status" value="1"/>
</dbReference>
<feature type="domain" description="SSD" evidence="5">
    <location>
        <begin position="1580"/>
        <end position="1743"/>
    </location>
</feature>
<feature type="region of interest" description="Disordered" evidence="2">
    <location>
        <begin position="762"/>
        <end position="787"/>
    </location>
</feature>
<feature type="transmembrane region" description="Helical" evidence="3">
    <location>
        <begin position="1685"/>
        <end position="1711"/>
    </location>
</feature>
<keyword evidence="1" id="KW-0445">Lipid transport</keyword>
<feature type="transmembrane region" description="Helical" evidence="3">
    <location>
        <begin position="1845"/>
        <end position="1863"/>
    </location>
</feature>
<dbReference type="EMBL" id="JAGTXO010000003">
    <property type="protein sequence ID" value="KAG8468954.1"/>
    <property type="molecule type" value="Genomic_DNA"/>
</dbReference>
<gene>
    <name evidence="6" type="ORF">KFE25_007472</name>
</gene>
<evidence type="ECO:0000256" key="2">
    <source>
        <dbReference type="SAM" id="MobiDB-lite"/>
    </source>
</evidence>
<name>A0A8J6CDT8_DIALT</name>
<keyword evidence="3" id="KW-0472">Membrane</keyword>
<dbReference type="InterPro" id="IPR053958">
    <property type="entry name" value="HMGCR/SNAP/NPC1-like_SSD"/>
</dbReference>
<keyword evidence="3" id="KW-0812">Transmembrane</keyword>
<feature type="transmembrane region" description="Helical" evidence="3">
    <location>
        <begin position="1609"/>
        <end position="1632"/>
    </location>
</feature>
<keyword evidence="1" id="KW-0813">Transport</keyword>
<feature type="transmembrane region" description="Helical" evidence="3">
    <location>
        <begin position="2102"/>
        <end position="2122"/>
    </location>
</feature>
<evidence type="ECO:0000256" key="4">
    <source>
        <dbReference type="SAM" id="SignalP"/>
    </source>
</evidence>
<evidence type="ECO:0000313" key="6">
    <source>
        <dbReference type="EMBL" id="KAG8468954.1"/>
    </source>
</evidence>
<comment type="caution">
    <text evidence="6">The sequence shown here is derived from an EMBL/GenBank/DDBJ whole genome shotgun (WGS) entry which is preliminary data.</text>
</comment>
<dbReference type="PROSITE" id="PS50156">
    <property type="entry name" value="SSD"/>
    <property type="match status" value="1"/>
</dbReference>
<feature type="region of interest" description="Disordered" evidence="2">
    <location>
        <begin position="1270"/>
        <end position="1304"/>
    </location>
</feature>
<feature type="transmembrane region" description="Helical" evidence="3">
    <location>
        <begin position="2128"/>
        <end position="2146"/>
    </location>
</feature>
<dbReference type="Pfam" id="PF16414">
    <property type="entry name" value="NPC1_N"/>
    <property type="match status" value="1"/>
</dbReference>
<feature type="transmembrane region" description="Helical" evidence="3">
    <location>
        <begin position="2076"/>
        <end position="2095"/>
    </location>
</feature>
<sequence length="2263" mass="238029">MRVSVVLALVAGWAHLAHGIKLAGAADGAEYSMSYCVPHDEVQWSSCMGILGSETVLWAPALALPMREPTAADAGMAKGPMSAISHASLACQYAARRHICYASWGECAPSITRASVVRSGGAFEFMGQRWPGKPIATVEELDRYVLRVPRQVCVDYLAACTAAERRDGFERFVNLMHMFRAVAKRTDEQAAQLSGNYFLPDCDDAERYAERERAASVCPITGAPTPEPPITTSRSGEQDELALRAPVGWCSDEVPGAGCCTVEEQEGLRARAELLLRGYGEDDEVTHSECGVAIRRLLCAQGCGLGQVDTAKLDAPAALTLRLGYNFCEQLSRSCGCLVSPQTGTRLEAFVNGSAAMCEHVLQTLVPLARARAHPAVREAVVDVAPEGAVGAITFGRAELEQTCEYTQVDSAALVAEPPPLGVRCTTHGEPHAPTEVEGNGGLCKAFIPAGAQTCCAGSHMQTLNENLRLMAGVLKSSACGREFGKLACTTLCSPSQWAFASTSFPRRNADGSLNVTVRVAAEWCDAIVDACSSEVDPRDQTRFADKFSDPTVMCAQIGPYLNMMLEPNAETPRYAFVPTYEDDASADGEDRMLSQLSCADRATCNDVPNACPLAPGGRAPYAWGAAHEARGLEAPAPHACAEHAGAACCSPGEAEQLTNWSGTRARGKLGAQLVRAGGACAANVSALFCGVGCDRAQRDFVELADAPDGAPTAFILGQACAQLFAACGGTANTQLQSRAIVDGRSFCAALSDMYAEVAPARTAGGASPTHARPPRGGHAPSAGAPLPPTTLAIGTGRAKRAQWGAAVVGAGAAVLGETCPLADDEPIHAVPPPDGAPAGAHGLELCTQHEKAACCWAANEHMLASRLQLLKRNFGGAQSACLPKVLALTCATACSPLSSYFTDVQRAPSGEPLPLADGSLNASYFMTAAFCDDLYASCRSAYSDIFGDRLGNLYRSATLFCESFSVTSDPTYKPGPGKATLMARVGAHPVTGLAIGDARLPGGGQPEPVPDVAAAIAAGPQAACLQTEALERPLGFCRRFAAPSLSCCETDLEQTIGGNLTQIAGRLFGHGCCFARLADLVCGLACSPHQADYMSNVTANADGSFNVTIFIDPALGALLWADCAKHKMLATTTVETYFEGPADLLARIASGVQTKEVKSLEIKIGRNPNSGIGVGGGMEASDACDDPPPLSELEIGFAELPTDPLTPPGMVPMYLLLFAIVLAVAFALSLCSCRGARADAAAETAAAAAAPAAQTAAAAAETAAAATPAAAPRAAGTPERGWHGAGAPAMAAAPAPRADGRTITHDDSHAAAAEAFGEGSFSGQLYEYVEDFYYSLGHLFAARPVLSLVPLAVVLTWALGQLGGLTMMTKPSKLWVAQGTPSIWQADFVTERFGAQRHEVMIITTKVPGGDVLFPEALEEAAAVEAQLRSMTFEKDGARATLNDVCSRVQCRSPDASEEETTCLFQSPLKYWRADSYRSDPDLYATVSNLAAKDECGIPILRKTVLGGLQTDGHGRVLSATSLMVAILLEAQPLAQARAFEYGFLDVAARANAKARYVQVSYMAQVSQDEEVARLASADVPLLVGSYVMMIVYVVFALWGGNRTRSHVLLGLTGVALVICSIIVMLGLTVLLDVPFTPVSTQVLPFLLLGIGVDNIFILSNTYISRVRDPRCAALPEAELVGTVLAQVGPTITLTSTATTLAFAVGSLSVMPAVKYFCQQCVLGFAVNLLFQLTVFSVAIAADIRRVRARRLDIVPCATSCVRDDGADDAEASAAAAAAAARARAKAAAGENGATAAPAPLAAQRSSSRAHLPPPPAPTEQEDALARFLSGPYVDWLCRPATQVGVVLGFALLFAFALSHALRVAQGLEIGEVLPKGSYMATFFERFQFYSDIGPPIYLVASSAARGGGACAGTLACAGGGAVAPLDFSDHATQDKLGELVAALELSAWVKPPALDWLGDFQKWALVVSNHTQEVIDSAGRIPPHLFYPWLAEFLAPGSDFAFYANYLSFKRDGSLESAQVMGFHVPLQSTDTFVQAMLDMRALCDAFERTGLSVFPYSEYHIFYEQYAILVPQASMLLFSAIVVILLVMSLLLGNMGLSLPVLLLLTLNQIDLIGIMHLASVHMNGISIINLVMAIGLSVEYLAHIASTYNMALGDHVHKLRVAMASVGSSVVSGGLTTLLGVVVLAFAKYPVFQIYYFRMYLATVLCGSLHGLVLLPVVLGLIDARRAAAARGRGACGRGGGDAASTEQGERDQTYNEMF</sequence>
<keyword evidence="4" id="KW-0732">Signal</keyword>
<dbReference type="Proteomes" id="UP000751190">
    <property type="component" value="Unassembled WGS sequence"/>
</dbReference>
<dbReference type="PANTHER" id="PTHR45727">
    <property type="entry name" value="NPC INTRACELLULAR CHOLESTEROL TRANSPORTER 1"/>
    <property type="match status" value="1"/>
</dbReference>
<feature type="transmembrane region" description="Helical" evidence="3">
    <location>
        <begin position="1723"/>
        <end position="1743"/>
    </location>
</feature>
<keyword evidence="3" id="KW-1133">Transmembrane helix</keyword>
<protein>
    <recommendedName>
        <fullName evidence="5">SSD domain-containing protein</fullName>
    </recommendedName>
</protein>
<dbReference type="GO" id="GO:0015918">
    <property type="term" value="P:sterol transport"/>
    <property type="evidence" value="ECO:0007669"/>
    <property type="project" value="TreeGrafter"/>
</dbReference>
<feature type="transmembrane region" description="Helical" evidence="3">
    <location>
        <begin position="2167"/>
        <end position="2191"/>
    </location>
</feature>
<feature type="transmembrane region" description="Helical" evidence="3">
    <location>
        <begin position="1212"/>
        <end position="1232"/>
    </location>
</feature>
<feature type="transmembrane region" description="Helical" evidence="3">
    <location>
        <begin position="1644"/>
        <end position="1665"/>
    </location>
</feature>